<evidence type="ECO:0000313" key="2">
    <source>
        <dbReference type="EMBL" id="KAA6362476.1"/>
    </source>
</evidence>
<accession>A0A5J4TVH4</accession>
<dbReference type="Proteomes" id="UP000324800">
    <property type="component" value="Unassembled WGS sequence"/>
</dbReference>
<evidence type="ECO:0000313" key="3">
    <source>
        <dbReference type="Proteomes" id="UP000324800"/>
    </source>
</evidence>
<gene>
    <name evidence="2" type="ORF">EZS28_041996</name>
</gene>
<evidence type="ECO:0000256" key="1">
    <source>
        <dbReference type="SAM" id="MobiDB-lite"/>
    </source>
</evidence>
<dbReference type="EMBL" id="SNRW01024158">
    <property type="protein sequence ID" value="KAA6362476.1"/>
    <property type="molecule type" value="Genomic_DNA"/>
</dbReference>
<name>A0A5J4TVH4_9EUKA</name>
<feature type="compositionally biased region" description="Polar residues" evidence="1">
    <location>
        <begin position="11"/>
        <end position="20"/>
    </location>
</feature>
<protein>
    <submittedName>
        <fullName evidence="2">Uncharacterized protein</fullName>
    </submittedName>
</protein>
<dbReference type="AlphaFoldDB" id="A0A5J4TVH4"/>
<organism evidence="2 3">
    <name type="scientific">Streblomastix strix</name>
    <dbReference type="NCBI Taxonomy" id="222440"/>
    <lineage>
        <taxon>Eukaryota</taxon>
        <taxon>Metamonada</taxon>
        <taxon>Preaxostyla</taxon>
        <taxon>Oxymonadida</taxon>
        <taxon>Streblomastigidae</taxon>
        <taxon>Streblomastix</taxon>
    </lineage>
</organism>
<proteinExistence type="predicted"/>
<feature type="compositionally biased region" description="Basic and acidic residues" evidence="1">
    <location>
        <begin position="1"/>
        <end position="10"/>
    </location>
</feature>
<sequence>MVSIRCKRDQSQSAENSTKNSQQVQFQEQIQLYSKFNQLTDQIVEQDLVATIEVVLKKQVSKIDTLNYSLEPVARQKLSDEISWSGANIILPMPEIGRLLNEEEPNYAMRALESSVAVMQVMAMLINDAARNDTDNLVGKMLKVFEASLISVSDLKIERESRLEGIYQERQTEAVLSQRTKERYLKKTGKQIIIRKENLKTHLADVAVKIEQENAKERETNCLNKEANLVQSLNQKLSDRILDKIILM</sequence>
<reference evidence="2 3" key="1">
    <citation type="submission" date="2019-03" db="EMBL/GenBank/DDBJ databases">
        <title>Single cell metagenomics reveals metabolic interactions within the superorganism composed of flagellate Streblomastix strix and complex community of Bacteroidetes bacteria on its surface.</title>
        <authorList>
            <person name="Treitli S.C."/>
            <person name="Kolisko M."/>
            <person name="Husnik F."/>
            <person name="Keeling P."/>
            <person name="Hampl V."/>
        </authorList>
    </citation>
    <scope>NUCLEOTIDE SEQUENCE [LARGE SCALE GENOMIC DNA]</scope>
    <source>
        <strain evidence="2">ST1C</strain>
    </source>
</reference>
<feature type="non-terminal residue" evidence="2">
    <location>
        <position position="248"/>
    </location>
</feature>
<feature type="region of interest" description="Disordered" evidence="1">
    <location>
        <begin position="1"/>
        <end position="20"/>
    </location>
</feature>
<comment type="caution">
    <text evidence="2">The sequence shown here is derived from an EMBL/GenBank/DDBJ whole genome shotgun (WGS) entry which is preliminary data.</text>
</comment>